<dbReference type="Proteomes" id="UP000626026">
    <property type="component" value="Unassembled WGS sequence"/>
</dbReference>
<comment type="caution">
    <text evidence="2">The sequence shown here is derived from an EMBL/GenBank/DDBJ whole genome shotgun (WGS) entry which is preliminary data.</text>
</comment>
<dbReference type="RefSeq" id="WP_187784670.1">
    <property type="nucleotide sequence ID" value="NZ_JACTVA010000018.1"/>
</dbReference>
<proteinExistence type="predicted"/>
<name>A0ABR7RMZ2_9PROT</name>
<evidence type="ECO:0000313" key="3">
    <source>
        <dbReference type="Proteomes" id="UP000626026"/>
    </source>
</evidence>
<protein>
    <submittedName>
        <fullName evidence="2">Uncharacterized protein</fullName>
    </submittedName>
</protein>
<sequence length="233" mass="24407">MNHACQSGDMTPVTLLPREVRLVVERILLLTPLPAGMVPAVRDVLLYSAAAGLGGLPALRRDFAALRDARPDAAALHEAGHGEARLEAHGQHSWVVLPMALDVLAELVAAHGSGRLAIQDALAPEELATACAMGGRLGLAITLADASPSGVILTATPGGGEDPVLARALRDGIPTEAALWWELHHLSNTSLSPDTPESRRHAGPVIVLEDGRVIGRSDHDDDTDMSLLTEKAS</sequence>
<accession>A0ABR7RMZ2</accession>
<dbReference type="EMBL" id="JACTVA010000018">
    <property type="protein sequence ID" value="MBC9207505.1"/>
    <property type="molecule type" value="Genomic_DNA"/>
</dbReference>
<reference evidence="2 3" key="1">
    <citation type="journal article" date="2013" name="Int. J. Syst. Evol. Microbiol.">
        <title>Roseomonas aerophila sp. nov., isolated from air.</title>
        <authorList>
            <person name="Kim S.J."/>
            <person name="Weon H.Y."/>
            <person name="Ahn J.H."/>
            <person name="Hong S.B."/>
            <person name="Seok S.J."/>
            <person name="Whang K.S."/>
            <person name="Kwon S.W."/>
        </authorList>
    </citation>
    <scope>NUCLEOTIDE SEQUENCE [LARGE SCALE GENOMIC DNA]</scope>
    <source>
        <strain evidence="2 3">NBRC 108923</strain>
    </source>
</reference>
<feature type="region of interest" description="Disordered" evidence="1">
    <location>
        <begin position="214"/>
        <end position="233"/>
    </location>
</feature>
<keyword evidence="3" id="KW-1185">Reference proteome</keyword>
<evidence type="ECO:0000313" key="2">
    <source>
        <dbReference type="EMBL" id="MBC9207505.1"/>
    </source>
</evidence>
<evidence type="ECO:0000256" key="1">
    <source>
        <dbReference type="SAM" id="MobiDB-lite"/>
    </source>
</evidence>
<organism evidence="2 3">
    <name type="scientific">Teichococcus aerophilus</name>
    <dbReference type="NCBI Taxonomy" id="1224513"/>
    <lineage>
        <taxon>Bacteria</taxon>
        <taxon>Pseudomonadati</taxon>
        <taxon>Pseudomonadota</taxon>
        <taxon>Alphaproteobacteria</taxon>
        <taxon>Acetobacterales</taxon>
        <taxon>Roseomonadaceae</taxon>
        <taxon>Roseomonas</taxon>
    </lineage>
</organism>
<gene>
    <name evidence="2" type="ORF">IBL26_11725</name>
</gene>